<dbReference type="Pfam" id="PF12787">
    <property type="entry name" value="EcsC"/>
    <property type="match status" value="1"/>
</dbReference>
<protein>
    <recommendedName>
        <fullName evidence="3">EcsC protein family protein</fullName>
    </recommendedName>
</protein>
<comment type="caution">
    <text evidence="1">The sequence shown here is derived from an EMBL/GenBank/DDBJ whole genome shotgun (WGS) entry which is preliminary data.</text>
</comment>
<evidence type="ECO:0000313" key="1">
    <source>
        <dbReference type="EMBL" id="GAA1554616.1"/>
    </source>
</evidence>
<evidence type="ECO:0000313" key="2">
    <source>
        <dbReference type="Proteomes" id="UP001500393"/>
    </source>
</evidence>
<name>A0ABN2CAZ3_9ACTN</name>
<proteinExistence type="predicted"/>
<keyword evidence="2" id="KW-1185">Reference proteome</keyword>
<evidence type="ECO:0008006" key="3">
    <source>
        <dbReference type="Google" id="ProtNLM"/>
    </source>
</evidence>
<dbReference type="EMBL" id="BAAAOS010000006">
    <property type="protein sequence ID" value="GAA1554616.1"/>
    <property type="molecule type" value="Genomic_DNA"/>
</dbReference>
<dbReference type="Proteomes" id="UP001500393">
    <property type="component" value="Unassembled WGS sequence"/>
</dbReference>
<dbReference type="RefSeq" id="WP_344209247.1">
    <property type="nucleotide sequence ID" value="NZ_BAAAOS010000006.1"/>
</dbReference>
<dbReference type="InterPro" id="IPR024787">
    <property type="entry name" value="EcsC"/>
</dbReference>
<gene>
    <name evidence="1" type="ORF">GCM10009789_05040</name>
</gene>
<organism evidence="1 2">
    <name type="scientific">Kribbella sancticallisti</name>
    <dbReference type="NCBI Taxonomy" id="460087"/>
    <lineage>
        <taxon>Bacteria</taxon>
        <taxon>Bacillati</taxon>
        <taxon>Actinomycetota</taxon>
        <taxon>Actinomycetes</taxon>
        <taxon>Propionibacteriales</taxon>
        <taxon>Kribbellaceae</taxon>
        <taxon>Kribbella</taxon>
    </lineage>
</organism>
<sequence length="350" mass="37433">MATEMTPYDRDAWAEVEMWRRRRLESQTRHLLPETLRRRMSKAGQIARARFESIPGAAEFEASFVKALGGLLDFGSRAAMATVGHEAIVEAYRKRGHEVADIDDIGKLELCEMDKVRPNLGLAYTAAATVEGAAAGFAVSGGQIIAAGGSVLGAGVGGAPGIGTVVGVMAADAAAVLVAANRAVAHIAAYYGYDVDHPDERLFALGVLSVGTATEAGKAAAYIELNKLVQALARRATWDQLRQNAVTRVVEKVFTRLGYRITQRKLGQAVPVFGTVIGAGMNAHLLSSVTDDANHIYRERFLRDHYGLAHEPLATPPTNETDVVDLAEFLHEEVAKEDGLPTDGGDGQRS</sequence>
<dbReference type="PANTHER" id="PTHR41260">
    <property type="entry name" value="PROTEIN ECSC"/>
    <property type="match status" value="1"/>
</dbReference>
<accession>A0ABN2CAZ3</accession>
<reference evidence="1 2" key="1">
    <citation type="journal article" date="2019" name="Int. J. Syst. Evol. Microbiol.">
        <title>The Global Catalogue of Microorganisms (GCM) 10K type strain sequencing project: providing services to taxonomists for standard genome sequencing and annotation.</title>
        <authorList>
            <consortium name="The Broad Institute Genomics Platform"/>
            <consortium name="The Broad Institute Genome Sequencing Center for Infectious Disease"/>
            <person name="Wu L."/>
            <person name="Ma J."/>
        </authorList>
    </citation>
    <scope>NUCLEOTIDE SEQUENCE [LARGE SCALE GENOMIC DNA]</scope>
    <source>
        <strain evidence="1 2">JCM 14969</strain>
    </source>
</reference>
<dbReference type="PANTHER" id="PTHR41260:SF1">
    <property type="entry name" value="PROTEIN ECSC"/>
    <property type="match status" value="1"/>
</dbReference>